<dbReference type="Proteomes" id="UP000005632">
    <property type="component" value="Chromosome"/>
</dbReference>
<dbReference type="InterPro" id="IPR031100">
    <property type="entry name" value="LOG_fam"/>
</dbReference>
<dbReference type="EC" id="3.2.2.n1" evidence="3"/>
<dbReference type="SUPFAM" id="SSF102405">
    <property type="entry name" value="MCP/YpsA-like"/>
    <property type="match status" value="1"/>
</dbReference>
<protein>
    <recommendedName>
        <fullName evidence="3">Cytokinin riboside 5'-monophosphate phosphoribohydrolase</fullName>
        <ecNumber evidence="3">3.2.2.n1</ecNumber>
    </recommendedName>
</protein>
<organism evidence="4 5">
    <name type="scientific">Sphaerochaeta pleomorpha (strain ATCC BAA-1885 / DSM 22778 / Grapes)</name>
    <dbReference type="NCBI Taxonomy" id="158190"/>
    <lineage>
        <taxon>Bacteria</taxon>
        <taxon>Pseudomonadati</taxon>
        <taxon>Spirochaetota</taxon>
        <taxon>Spirochaetia</taxon>
        <taxon>Spirochaetales</taxon>
        <taxon>Sphaerochaetaceae</taxon>
        <taxon>Sphaerochaeta</taxon>
    </lineage>
</organism>
<sequence>MIHLPRNNNKQNIAIQQTTSRFIAKILAPLHYFQYAQTMNTIRNLAVFCGSSLGHNPAYGQQAKKLAECLFANKISLVYGGGSRGLMGVVAETLHDLGGNVTGVLPEALNKSKVRARPVETTVHIVPTMHDRKAMMYNLSDAFVALPGGIGTLEEIFEIFTWLQLGYHTKPVALLNINGYYDQLITFLHQSSDEGFIHADHLKALIIESEPEQLILRLQDFSPVLSDKLS</sequence>
<evidence type="ECO:0000313" key="5">
    <source>
        <dbReference type="Proteomes" id="UP000005632"/>
    </source>
</evidence>
<dbReference type="Pfam" id="PF03641">
    <property type="entry name" value="Lysine_decarbox"/>
    <property type="match status" value="1"/>
</dbReference>
<reference evidence="4 5" key="1">
    <citation type="submission" date="2011-11" db="EMBL/GenBank/DDBJ databases">
        <title>Complete sequence of Spirochaeta sp. grapes.</title>
        <authorList>
            <consortium name="US DOE Joint Genome Institute"/>
            <person name="Lucas S."/>
            <person name="Han J."/>
            <person name="Lapidus A."/>
            <person name="Cheng J.-F."/>
            <person name="Goodwin L."/>
            <person name="Pitluck S."/>
            <person name="Peters L."/>
            <person name="Ovchinnikova G."/>
            <person name="Munk A.C."/>
            <person name="Detter J.C."/>
            <person name="Han C."/>
            <person name="Tapia R."/>
            <person name="Land M."/>
            <person name="Hauser L."/>
            <person name="Kyrpides N."/>
            <person name="Ivanova N."/>
            <person name="Pagani I."/>
            <person name="Ritalahtilisa K."/>
            <person name="Loeffler F."/>
            <person name="Woyke T."/>
        </authorList>
    </citation>
    <scope>NUCLEOTIDE SEQUENCE [LARGE SCALE GENOMIC DNA]</scope>
    <source>
        <strain evidence="5">ATCC BAA-1885 / DSM 22778 / Grapes</strain>
    </source>
</reference>
<dbReference type="NCBIfam" id="TIGR00730">
    <property type="entry name" value="Rossman fold protein, TIGR00730 family"/>
    <property type="match status" value="1"/>
</dbReference>
<dbReference type="GO" id="GO:0005829">
    <property type="term" value="C:cytosol"/>
    <property type="evidence" value="ECO:0007669"/>
    <property type="project" value="TreeGrafter"/>
</dbReference>
<dbReference type="AlphaFoldDB" id="G8QT67"/>
<evidence type="ECO:0000313" key="4">
    <source>
        <dbReference type="EMBL" id="AEV29034.1"/>
    </source>
</evidence>
<comment type="catalytic activity">
    <reaction evidence="1">
        <text>AMP + H2O = D-ribose 5-phosphate + adenine</text>
        <dbReference type="Rhea" id="RHEA:20129"/>
        <dbReference type="ChEBI" id="CHEBI:15377"/>
        <dbReference type="ChEBI" id="CHEBI:16708"/>
        <dbReference type="ChEBI" id="CHEBI:78346"/>
        <dbReference type="ChEBI" id="CHEBI:456215"/>
        <dbReference type="EC" id="3.2.2.4"/>
    </reaction>
</comment>
<evidence type="ECO:0000256" key="3">
    <source>
        <dbReference type="RuleBase" id="RU363015"/>
    </source>
</evidence>
<dbReference type="KEGG" id="sgp:SpiGrapes_1217"/>
<dbReference type="GO" id="GO:0008714">
    <property type="term" value="F:AMP nucleosidase activity"/>
    <property type="evidence" value="ECO:0007669"/>
    <property type="project" value="UniProtKB-EC"/>
</dbReference>
<proteinExistence type="inferred from homology"/>
<name>G8QT67_SPHPG</name>
<evidence type="ECO:0000256" key="2">
    <source>
        <dbReference type="ARBA" id="ARBA00006763"/>
    </source>
</evidence>
<dbReference type="PANTHER" id="PTHR31223">
    <property type="entry name" value="LOG FAMILY PROTEIN YJL055W"/>
    <property type="match status" value="1"/>
</dbReference>
<evidence type="ECO:0000256" key="1">
    <source>
        <dbReference type="ARBA" id="ARBA00000274"/>
    </source>
</evidence>
<comment type="similarity">
    <text evidence="2 3">Belongs to the LOG family.</text>
</comment>
<dbReference type="eggNOG" id="COG1611">
    <property type="taxonomic scope" value="Bacteria"/>
</dbReference>
<keyword evidence="5" id="KW-1185">Reference proteome</keyword>
<dbReference type="InterPro" id="IPR005269">
    <property type="entry name" value="LOG"/>
</dbReference>
<dbReference type="PANTHER" id="PTHR31223:SF70">
    <property type="entry name" value="LOG FAMILY PROTEIN YJL055W"/>
    <property type="match status" value="1"/>
</dbReference>
<dbReference type="Gene3D" id="3.40.50.450">
    <property type="match status" value="1"/>
</dbReference>
<dbReference type="HOGENOM" id="CLU_058336_4_2_12"/>
<keyword evidence="3" id="KW-0203">Cytokinin biosynthesis</keyword>
<keyword evidence="3" id="KW-0378">Hydrolase</keyword>
<dbReference type="EMBL" id="CP003155">
    <property type="protein sequence ID" value="AEV29034.1"/>
    <property type="molecule type" value="Genomic_DNA"/>
</dbReference>
<dbReference type="GO" id="GO:0009691">
    <property type="term" value="P:cytokinin biosynthetic process"/>
    <property type="evidence" value="ECO:0007669"/>
    <property type="project" value="UniProtKB-UniRule"/>
</dbReference>
<dbReference type="STRING" id="158190.SpiGrapes_1217"/>
<gene>
    <name evidence="4" type="ordered locus">SpiGrapes_1217</name>
</gene>
<accession>G8QT67</accession>